<comment type="caution">
    <text evidence="3">The sequence shown here is derived from an EMBL/GenBank/DDBJ whole genome shotgun (WGS) entry which is preliminary data.</text>
</comment>
<evidence type="ECO:0000313" key="4">
    <source>
        <dbReference type="Proteomes" id="UP000178107"/>
    </source>
</evidence>
<feature type="chain" id="PRO_5009584519" evidence="2">
    <location>
        <begin position="22"/>
        <end position="467"/>
    </location>
</feature>
<evidence type="ECO:0000256" key="1">
    <source>
        <dbReference type="SAM" id="Coils"/>
    </source>
</evidence>
<dbReference type="Gene3D" id="1.10.530.10">
    <property type="match status" value="1"/>
</dbReference>
<name>A0A1G2SZ28_9BACT</name>
<dbReference type="Proteomes" id="UP000178107">
    <property type="component" value="Unassembled WGS sequence"/>
</dbReference>
<proteinExistence type="predicted"/>
<gene>
    <name evidence="3" type="ORF">A2838_01760</name>
</gene>
<feature type="coiled-coil region" evidence="1">
    <location>
        <begin position="170"/>
        <end position="215"/>
    </location>
</feature>
<dbReference type="SUPFAM" id="SSF53955">
    <property type="entry name" value="Lysozyme-like"/>
    <property type="match status" value="1"/>
</dbReference>
<dbReference type="InterPro" id="IPR023346">
    <property type="entry name" value="Lysozyme-like_dom_sf"/>
</dbReference>
<evidence type="ECO:0000313" key="3">
    <source>
        <dbReference type="EMBL" id="OHA90307.1"/>
    </source>
</evidence>
<accession>A0A1G2SZ28</accession>
<evidence type="ECO:0000256" key="2">
    <source>
        <dbReference type="SAM" id="SignalP"/>
    </source>
</evidence>
<keyword evidence="2" id="KW-0732">Signal</keyword>
<sequence length="467" mass="51262">MHKFLSYLIFVLSLSPTIVSAQSATCPNDVRAREPVACAELDKLVQEASEAQKEVDRLRGLGAGFASDIAFLTAKINTAQANIRSKNNQITLLTKDIAVKQSQINVLDTRIGRGRAAIADILRKTNDINSYSLVEAVLSDKNLSEFFVDMDTYASTEDALSELFAELRTVKKLTESEKAALAKKREAEAAAKAAMEAAKKEVEVVNAEKKTLLAINDANKKTYEQVVTDRQVKAAKIRAELFQLLDIRPIEFGDALKYAEIASAKTGVRPAFILAILQYESKLGANVGRCNRPQDVKKWQDIMPGPLHYSNYLKNGKTCNGPNSPCSYRDDQSAFVRIISEIDRYSSPEGVPLSCPQVAGWGGAMGPAQFIPTTWELFKSRISNALNIRTPDPWNPEHAITAMALYLSELGAGTQDWTNERTAACKYNSGRTCYVNGKAGPGLSYGVNVMSIAESIQRDKIDPLQNL</sequence>
<dbReference type="EMBL" id="MHVH01000005">
    <property type="protein sequence ID" value="OHA90307.1"/>
    <property type="molecule type" value="Genomic_DNA"/>
</dbReference>
<organism evidence="3 4">
    <name type="scientific">Candidatus Zambryskibacteria bacterium RIFCSPHIGHO2_01_FULL_46_25</name>
    <dbReference type="NCBI Taxonomy" id="1802738"/>
    <lineage>
        <taxon>Bacteria</taxon>
        <taxon>Candidatus Zambryskiibacteriota</taxon>
    </lineage>
</organism>
<keyword evidence="1" id="KW-0175">Coiled coil</keyword>
<feature type="coiled-coil region" evidence="1">
    <location>
        <begin position="41"/>
        <end position="96"/>
    </location>
</feature>
<dbReference type="AlphaFoldDB" id="A0A1G2SZ28"/>
<dbReference type="Gene3D" id="6.10.250.3150">
    <property type="match status" value="1"/>
</dbReference>
<feature type="signal peptide" evidence="2">
    <location>
        <begin position="1"/>
        <end position="21"/>
    </location>
</feature>
<protein>
    <submittedName>
        <fullName evidence="3">Uncharacterized protein</fullName>
    </submittedName>
</protein>
<reference evidence="3 4" key="1">
    <citation type="journal article" date="2016" name="Nat. Commun.">
        <title>Thousands of microbial genomes shed light on interconnected biogeochemical processes in an aquifer system.</title>
        <authorList>
            <person name="Anantharaman K."/>
            <person name="Brown C.T."/>
            <person name="Hug L.A."/>
            <person name="Sharon I."/>
            <person name="Castelle C.J."/>
            <person name="Probst A.J."/>
            <person name="Thomas B.C."/>
            <person name="Singh A."/>
            <person name="Wilkins M.J."/>
            <person name="Karaoz U."/>
            <person name="Brodie E.L."/>
            <person name="Williams K.H."/>
            <person name="Hubbard S.S."/>
            <person name="Banfield J.F."/>
        </authorList>
    </citation>
    <scope>NUCLEOTIDE SEQUENCE [LARGE SCALE GENOMIC DNA]</scope>
</reference>